<dbReference type="Proteomes" id="UP000030526">
    <property type="component" value="Unassembled WGS sequence"/>
</dbReference>
<dbReference type="Pfam" id="PF07331">
    <property type="entry name" value="TctB"/>
    <property type="match status" value="1"/>
</dbReference>
<dbReference type="AlphaFoldDB" id="A0A0A2XY63"/>
<evidence type="ECO:0000313" key="2">
    <source>
        <dbReference type="EMBL" id="KGQ31167.1"/>
    </source>
</evidence>
<dbReference type="EMBL" id="JPXS01000035">
    <property type="protein sequence ID" value="KGQ31167.1"/>
    <property type="molecule type" value="Genomic_DNA"/>
</dbReference>
<name>A0A0A2XY63_9PAST</name>
<reference evidence="2 3" key="1">
    <citation type="submission" date="2014-08" db="EMBL/GenBank/DDBJ databases">
        <title>Chaperone-usher fimbriae in a diverse selection of Gallibacterium genomes.</title>
        <authorList>
            <person name="Kudirkiene E."/>
            <person name="Bager R.J."/>
            <person name="Johnson T.J."/>
            <person name="Bojesen A.M."/>
        </authorList>
    </citation>
    <scope>NUCLEOTIDE SEQUENCE [LARGE SCALE GENOMIC DNA]</scope>
    <source>
        <strain evidence="2 3">20558/3kl.</strain>
    </source>
</reference>
<sequence length="147" mass="16054">MVLSDRTLGVFTLIVSIFLTVFGYDLEAPFSYEPIGPKAFPLLIALVLGICSIILIFKGGNPVPPNPKGANARIFIMLLFVTLYAFSFQWLGFIVSTIIMFTLVGYLFGGKWWLSGLVGIAISILFYLLFDKGLDVILPTGILGGLL</sequence>
<evidence type="ECO:0000259" key="1">
    <source>
        <dbReference type="Pfam" id="PF07331"/>
    </source>
</evidence>
<gene>
    <name evidence="2" type="ORF">JP32_07550</name>
</gene>
<accession>A0A0A2XY63</accession>
<protein>
    <submittedName>
        <fullName evidence="2">Membrane protein</fullName>
    </submittedName>
</protein>
<comment type="caution">
    <text evidence="2">The sequence shown here is derived from an EMBL/GenBank/DDBJ whole genome shotgun (WGS) entry which is preliminary data.</text>
</comment>
<dbReference type="InterPro" id="IPR009936">
    <property type="entry name" value="DUF1468"/>
</dbReference>
<dbReference type="RefSeq" id="WP_039082794.1">
    <property type="nucleotide sequence ID" value="NZ_AP035889.1"/>
</dbReference>
<proteinExistence type="predicted"/>
<evidence type="ECO:0000313" key="3">
    <source>
        <dbReference type="Proteomes" id="UP000030526"/>
    </source>
</evidence>
<organism evidence="2 3">
    <name type="scientific">Gallibacterium anatis</name>
    <dbReference type="NCBI Taxonomy" id="750"/>
    <lineage>
        <taxon>Bacteria</taxon>
        <taxon>Pseudomonadati</taxon>
        <taxon>Pseudomonadota</taxon>
        <taxon>Gammaproteobacteria</taxon>
        <taxon>Pasteurellales</taxon>
        <taxon>Pasteurellaceae</taxon>
        <taxon>Gallibacterium</taxon>
    </lineage>
</organism>
<feature type="domain" description="DUF1468" evidence="1">
    <location>
        <begin position="10"/>
        <end position="139"/>
    </location>
</feature>